<name>A0ABW8KT98_9GAMM</name>
<organism evidence="1 2">
    <name type="scientific">Pseudoalteromonas rhizosphaerae</name>
    <dbReference type="NCBI Taxonomy" id="2518973"/>
    <lineage>
        <taxon>Bacteria</taxon>
        <taxon>Pseudomonadati</taxon>
        <taxon>Pseudomonadota</taxon>
        <taxon>Gammaproteobacteria</taxon>
        <taxon>Alteromonadales</taxon>
        <taxon>Pseudoalteromonadaceae</taxon>
        <taxon>Pseudoalteromonas</taxon>
    </lineage>
</organism>
<dbReference type="EMBL" id="JBJDOT010000003">
    <property type="protein sequence ID" value="MFK3862987.1"/>
    <property type="molecule type" value="Genomic_DNA"/>
</dbReference>
<proteinExistence type="predicted"/>
<evidence type="ECO:0000313" key="2">
    <source>
        <dbReference type="Proteomes" id="UP001620262"/>
    </source>
</evidence>
<dbReference type="Proteomes" id="UP001620262">
    <property type="component" value="Unassembled WGS sequence"/>
</dbReference>
<comment type="caution">
    <text evidence="1">The sequence shown here is derived from an EMBL/GenBank/DDBJ whole genome shotgun (WGS) entry which is preliminary data.</text>
</comment>
<sequence>MILPNFKTCLIASMVAVLCACNSEIDDLVDKNAEQKDDHDHTEITAKGRLAISHADIANVSVFNADNNSLLETFNTSNVISGLYASPNFRYAVLIQRAENYVEFIDGGLFTEDHGDHQHSYEQQPELHDLIFNDSKPTHFDVSGQQAALFFDGDLDAGIPASFVLLSDESLAAGKTLAAHSFNNAMHGTAQIRGESVITTYRSEDITSVLPNYVEQLHIHGDHFHQEQRFAVDCPALHGSAQNHQHIAFGCSDGVLVITEKDNVFNAAKVANLNNFAEGTRIGTIKASEHSELFLGIAQSKLFYTIDPASAEMTQLAWQQNTENTVLASALDRITGEFYVLESDGFLSVLHAEDDWQVSARFKVLENPAGNYALAASAADDTLYISDANNQTVLSIDTHEQTTKTILNLDFIPNQITWLGIAAESKHEH</sequence>
<dbReference type="Gene3D" id="2.130.10.10">
    <property type="entry name" value="YVTN repeat-like/Quinoprotein amine dehydrogenase"/>
    <property type="match status" value="1"/>
</dbReference>
<reference evidence="1 2" key="1">
    <citation type="submission" date="2024-11" db="EMBL/GenBank/DDBJ databases">
        <title>The Natural Products Discovery Center: Release of the First 8490 Sequenced Strains for Exploring Actinobacteria Biosynthetic Diversity.</title>
        <authorList>
            <person name="Kalkreuter E."/>
            <person name="Kautsar S.A."/>
            <person name="Yang D."/>
            <person name="Bader C.D."/>
            <person name="Teijaro C.N."/>
            <person name="Fluegel L."/>
            <person name="Davis C.M."/>
            <person name="Simpson J.R."/>
            <person name="Lauterbach L."/>
            <person name="Steele A.D."/>
            <person name="Gui C."/>
            <person name="Meng S."/>
            <person name="Li G."/>
            <person name="Viehrig K."/>
            <person name="Ye F."/>
            <person name="Su P."/>
            <person name="Kiefer A.F."/>
            <person name="Nichols A."/>
            <person name="Cepeda A.J."/>
            <person name="Yan W."/>
            <person name="Fan B."/>
            <person name="Jiang Y."/>
            <person name="Adhikari A."/>
            <person name="Zheng C.-J."/>
            <person name="Schuster L."/>
            <person name="Cowan T.M."/>
            <person name="Smanski M.J."/>
            <person name="Chevrette M.G."/>
            <person name="De Carvalho L.P.S."/>
            <person name="Shen B."/>
        </authorList>
    </citation>
    <scope>NUCLEOTIDE SEQUENCE [LARGE SCALE GENOMIC DNA]</scope>
    <source>
        <strain evidence="1 2">NPDC078403</strain>
    </source>
</reference>
<dbReference type="SUPFAM" id="SSF51004">
    <property type="entry name" value="C-terminal (heme d1) domain of cytochrome cd1-nitrite reductase"/>
    <property type="match status" value="1"/>
</dbReference>
<accession>A0ABW8KT98</accession>
<dbReference type="PROSITE" id="PS51257">
    <property type="entry name" value="PROKAR_LIPOPROTEIN"/>
    <property type="match status" value="1"/>
</dbReference>
<evidence type="ECO:0000313" key="1">
    <source>
        <dbReference type="EMBL" id="MFK3862987.1"/>
    </source>
</evidence>
<protein>
    <recommendedName>
        <fullName evidence="3">5-methyltetrahydrofolate--homocysteine methyltransferase</fullName>
    </recommendedName>
</protein>
<dbReference type="RefSeq" id="WP_182783409.1">
    <property type="nucleotide sequence ID" value="NZ_JBJDOT010000003.1"/>
</dbReference>
<dbReference type="InterPro" id="IPR015943">
    <property type="entry name" value="WD40/YVTN_repeat-like_dom_sf"/>
</dbReference>
<evidence type="ECO:0008006" key="3">
    <source>
        <dbReference type="Google" id="ProtNLM"/>
    </source>
</evidence>
<dbReference type="InterPro" id="IPR011048">
    <property type="entry name" value="Haem_d1_sf"/>
</dbReference>
<gene>
    <name evidence="1" type="ORF">ACI2JU_03750</name>
</gene>
<keyword evidence="2" id="KW-1185">Reference proteome</keyword>